<reference evidence="4 5" key="1">
    <citation type="submission" date="2018-05" db="EMBL/GenBank/DDBJ databases">
        <title>Genomic Encyclopedia of Type Strains, Phase IV (KMG-IV): sequencing the most valuable type-strain genomes for metagenomic binning, comparative biology and taxonomic classification.</title>
        <authorList>
            <person name="Goeker M."/>
        </authorList>
    </citation>
    <scope>NUCLEOTIDE SEQUENCE [LARGE SCALE GENOMIC DNA]</scope>
    <source>
        <strain evidence="4 5">DSM 18773</strain>
    </source>
</reference>
<dbReference type="SMART" id="SM00530">
    <property type="entry name" value="HTH_XRE"/>
    <property type="match status" value="1"/>
</dbReference>
<feature type="repeat" description="TPR" evidence="2">
    <location>
        <begin position="159"/>
        <end position="192"/>
    </location>
</feature>
<dbReference type="PANTHER" id="PTHR46558:SF4">
    <property type="entry name" value="DNA-BIDING PHAGE PROTEIN"/>
    <property type="match status" value="1"/>
</dbReference>
<dbReference type="SUPFAM" id="SSF47413">
    <property type="entry name" value="lambda repressor-like DNA-binding domains"/>
    <property type="match status" value="1"/>
</dbReference>
<name>A0A316D508_9BACL</name>
<protein>
    <submittedName>
        <fullName evidence="4">DNA-binding XRE family transcriptional regulator</fullName>
    </submittedName>
</protein>
<keyword evidence="2" id="KW-0802">TPR repeat</keyword>
<evidence type="ECO:0000313" key="4">
    <source>
        <dbReference type="EMBL" id="PWK07407.1"/>
    </source>
</evidence>
<dbReference type="Pfam" id="PF01381">
    <property type="entry name" value="HTH_3"/>
    <property type="match status" value="1"/>
</dbReference>
<dbReference type="InterPro" id="IPR019734">
    <property type="entry name" value="TPR_rpt"/>
</dbReference>
<feature type="domain" description="HTH cro/C1-type" evidence="3">
    <location>
        <begin position="15"/>
        <end position="69"/>
    </location>
</feature>
<proteinExistence type="predicted"/>
<dbReference type="Proteomes" id="UP000245634">
    <property type="component" value="Unassembled WGS sequence"/>
</dbReference>
<keyword evidence="1 4" id="KW-0238">DNA-binding</keyword>
<dbReference type="Gene3D" id="1.10.260.40">
    <property type="entry name" value="lambda repressor-like DNA-binding domains"/>
    <property type="match status" value="1"/>
</dbReference>
<keyword evidence="5" id="KW-1185">Reference proteome</keyword>
<dbReference type="CDD" id="cd00093">
    <property type="entry name" value="HTH_XRE"/>
    <property type="match status" value="1"/>
</dbReference>
<evidence type="ECO:0000259" key="3">
    <source>
        <dbReference type="PROSITE" id="PS50943"/>
    </source>
</evidence>
<dbReference type="PROSITE" id="PS50943">
    <property type="entry name" value="HTH_CROC1"/>
    <property type="match status" value="1"/>
</dbReference>
<dbReference type="EMBL" id="QGGL01000017">
    <property type="protein sequence ID" value="PWK07407.1"/>
    <property type="molecule type" value="Genomic_DNA"/>
</dbReference>
<dbReference type="InterPro" id="IPR011990">
    <property type="entry name" value="TPR-like_helical_dom_sf"/>
</dbReference>
<dbReference type="Gene3D" id="1.25.40.10">
    <property type="entry name" value="Tetratricopeptide repeat domain"/>
    <property type="match status" value="1"/>
</dbReference>
<gene>
    <name evidence="4" type="ORF">C7459_1175</name>
</gene>
<comment type="caution">
    <text evidence="4">The sequence shown here is derived from an EMBL/GenBank/DDBJ whole genome shotgun (WGS) entry which is preliminary data.</text>
</comment>
<dbReference type="PROSITE" id="PS50005">
    <property type="entry name" value="TPR"/>
    <property type="match status" value="1"/>
</dbReference>
<dbReference type="AlphaFoldDB" id="A0A316D508"/>
<dbReference type="GO" id="GO:0003677">
    <property type="term" value="F:DNA binding"/>
    <property type="evidence" value="ECO:0007669"/>
    <property type="project" value="UniProtKB-KW"/>
</dbReference>
<sequence length="442" mass="51236">MNLPLHTKETLGERVKRFRTEREMSQAYLAEICKVTDGWISKIENDKYAPSPEMITKMASAFKIPVYELLQEEDKRMELVSRIRLIEALLERNQPEEAELFVKELMDHPDLTEKDRISLAVHLSECRYQQARYDEALSILQPLVERLENANYHDAHMLAWLRNKLGSNFFKKNDFTSAYYNYQKAFDLTPRFETFDFLAAKISYNVGMTLRRKGMFKTSIPFFERAIGLFKDRQDLWQLGQCLLEQGLSYKAGKNYDLASQAFESAKSVFQMMNLKKWIVEVQISYATAITALNDPLRALQELKEAETYFDEIADYAGLTYTTVKMARVYLSTENFVECWNVLIAVNELIVMHDLIETPEAADFYSVKASYHNSQGEHQQSIDAALISSSIFGKMDLIRDQIDSLKIAVDSYHELGNLENAFKLERQRNELLESISQEVSIL</sequence>
<dbReference type="SMART" id="SM00028">
    <property type="entry name" value="TPR"/>
    <property type="match status" value="4"/>
</dbReference>
<evidence type="ECO:0000313" key="5">
    <source>
        <dbReference type="Proteomes" id="UP000245634"/>
    </source>
</evidence>
<organism evidence="4 5">
    <name type="scientific">Tumebacillus permanentifrigoris</name>
    <dbReference type="NCBI Taxonomy" id="378543"/>
    <lineage>
        <taxon>Bacteria</taxon>
        <taxon>Bacillati</taxon>
        <taxon>Bacillota</taxon>
        <taxon>Bacilli</taxon>
        <taxon>Bacillales</taxon>
        <taxon>Alicyclobacillaceae</taxon>
        <taxon>Tumebacillus</taxon>
    </lineage>
</organism>
<dbReference type="InterPro" id="IPR001387">
    <property type="entry name" value="Cro/C1-type_HTH"/>
</dbReference>
<accession>A0A316D508</accession>
<evidence type="ECO:0000256" key="2">
    <source>
        <dbReference type="PROSITE-ProRule" id="PRU00339"/>
    </source>
</evidence>
<dbReference type="Pfam" id="PF13181">
    <property type="entry name" value="TPR_8"/>
    <property type="match status" value="1"/>
</dbReference>
<evidence type="ECO:0000256" key="1">
    <source>
        <dbReference type="ARBA" id="ARBA00023125"/>
    </source>
</evidence>
<dbReference type="PANTHER" id="PTHR46558">
    <property type="entry name" value="TRACRIPTIONAL REGULATORY PROTEIN-RELATED-RELATED"/>
    <property type="match status" value="1"/>
</dbReference>
<dbReference type="OrthoDB" id="2379415at2"/>
<dbReference type="RefSeq" id="WP_109690574.1">
    <property type="nucleotide sequence ID" value="NZ_QGGL01000017.1"/>
</dbReference>
<dbReference type="SUPFAM" id="SSF48452">
    <property type="entry name" value="TPR-like"/>
    <property type="match status" value="1"/>
</dbReference>
<dbReference type="InterPro" id="IPR010982">
    <property type="entry name" value="Lambda_DNA-bd_dom_sf"/>
</dbReference>